<accession>A0A193SBP7</accession>
<geneLocation type="plasmid" evidence="1">
    <name>pMC3</name>
</geneLocation>
<gene>
    <name evidence="1" type="ORF">MCM2015_pMC3_3</name>
</gene>
<name>A0A193SBP7_9ZZZZ</name>
<evidence type="ECO:0000313" key="1">
    <source>
        <dbReference type="EMBL" id="CVK35545.1"/>
    </source>
</evidence>
<sequence>MNKKEKTRSTLVFYIITYYRKLLLKVSPILVLHFKKFFIYKN</sequence>
<organism evidence="1">
    <name type="scientific">biofilter metagenome</name>
    <dbReference type="NCBI Taxonomy" id="1070537"/>
    <lineage>
        <taxon>unclassified sequences</taxon>
        <taxon>metagenomes</taxon>
        <taxon>ecological metagenomes</taxon>
    </lineage>
</organism>
<reference evidence="1" key="1">
    <citation type="journal article" date="2016" name="Sci. Rep.">
        <title>Genomics of high molecular weight plasmids isolated from an on-farm biopurification system.</title>
        <authorList>
            <person name="Martini M.C."/>
            <person name="Wibberg D."/>
            <person name="Lozano M."/>
            <person name="Torres Tejerizo G."/>
            <person name="Albicoro F.J."/>
            <person name="Jaenicke S."/>
            <person name="van Elsas J.D."/>
            <person name="Petroni A."/>
            <person name="Garcillan-Barcia M.P."/>
            <person name="de la Cruz F."/>
            <person name="Schluter A."/>
            <person name="Puhler A."/>
            <person name="Pistorio M."/>
            <person name="Lagares A."/>
            <person name="Del Papa M.F."/>
        </authorList>
    </citation>
    <scope>NUCLEOTIDE SEQUENCE</scope>
    <source>
        <plasmid evidence="1">pMC3</plasmid>
    </source>
</reference>
<dbReference type="EMBL" id="LT158603">
    <property type="protein sequence ID" value="CVK35545.1"/>
    <property type="molecule type" value="Genomic_DNA"/>
</dbReference>
<keyword evidence="1" id="KW-0614">Plasmid</keyword>
<proteinExistence type="predicted"/>
<dbReference type="AlphaFoldDB" id="A0A193SBP7"/>
<protein>
    <submittedName>
        <fullName evidence="1">Uncharacterized protein</fullName>
    </submittedName>
</protein>